<feature type="domain" description="Glabrous enhancer-binding protein-like C-terminal" evidence="4">
    <location>
        <begin position="342"/>
        <end position="395"/>
    </location>
</feature>
<evidence type="ECO:0000256" key="2">
    <source>
        <dbReference type="SAM" id="MobiDB-lite"/>
    </source>
</evidence>
<feature type="domain" description="Glabrous enhancer-binding protein-like DBD" evidence="3">
    <location>
        <begin position="186"/>
        <end position="274"/>
    </location>
</feature>
<proteinExistence type="inferred from homology"/>
<dbReference type="AlphaFoldDB" id="A0AAV1WJJ5"/>
<evidence type="ECO:0000313" key="6">
    <source>
        <dbReference type="Proteomes" id="UP001497480"/>
    </source>
</evidence>
<evidence type="ECO:0000259" key="3">
    <source>
        <dbReference type="Pfam" id="PF04504"/>
    </source>
</evidence>
<feature type="compositionally biased region" description="Low complexity" evidence="2">
    <location>
        <begin position="72"/>
        <end position="83"/>
    </location>
</feature>
<feature type="compositionally biased region" description="Acidic residues" evidence="2">
    <location>
        <begin position="32"/>
        <end position="61"/>
    </location>
</feature>
<accession>A0AAV1WJJ5</accession>
<gene>
    <name evidence="5" type="ORF">LLUT_LOCUS10530</name>
</gene>
<dbReference type="Pfam" id="PF04504">
    <property type="entry name" value="GeBP-like_DBD"/>
    <property type="match status" value="1"/>
</dbReference>
<dbReference type="GO" id="GO:0006355">
    <property type="term" value="P:regulation of DNA-templated transcription"/>
    <property type="evidence" value="ECO:0007669"/>
    <property type="project" value="InterPro"/>
</dbReference>
<dbReference type="Pfam" id="PF22757">
    <property type="entry name" value="GeBP-like_C"/>
    <property type="match status" value="1"/>
</dbReference>
<reference evidence="5 6" key="1">
    <citation type="submission" date="2024-03" db="EMBL/GenBank/DDBJ databases">
        <authorList>
            <person name="Martinez-Hernandez J."/>
        </authorList>
    </citation>
    <scope>NUCLEOTIDE SEQUENCE [LARGE SCALE GENOMIC DNA]</scope>
</reference>
<dbReference type="PANTHER" id="PTHR31662">
    <property type="entry name" value="BNAANNG10740D PROTEIN-RELATED"/>
    <property type="match status" value="1"/>
</dbReference>
<keyword evidence="6" id="KW-1185">Reference proteome</keyword>
<dbReference type="InterPro" id="IPR007592">
    <property type="entry name" value="GEBP"/>
</dbReference>
<evidence type="ECO:0000313" key="5">
    <source>
        <dbReference type="EMBL" id="CAL0309470.1"/>
    </source>
</evidence>
<evidence type="ECO:0000259" key="4">
    <source>
        <dbReference type="Pfam" id="PF22757"/>
    </source>
</evidence>
<name>A0AAV1WJJ5_LUPLU</name>
<comment type="caution">
    <text evidence="5">The sequence shown here is derived from an EMBL/GenBank/DDBJ whole genome shotgun (WGS) entry which is preliminary data.</text>
</comment>
<organism evidence="5 6">
    <name type="scientific">Lupinus luteus</name>
    <name type="common">European yellow lupine</name>
    <dbReference type="NCBI Taxonomy" id="3873"/>
    <lineage>
        <taxon>Eukaryota</taxon>
        <taxon>Viridiplantae</taxon>
        <taxon>Streptophyta</taxon>
        <taxon>Embryophyta</taxon>
        <taxon>Tracheophyta</taxon>
        <taxon>Spermatophyta</taxon>
        <taxon>Magnoliopsida</taxon>
        <taxon>eudicotyledons</taxon>
        <taxon>Gunneridae</taxon>
        <taxon>Pentapetalae</taxon>
        <taxon>rosids</taxon>
        <taxon>fabids</taxon>
        <taxon>Fabales</taxon>
        <taxon>Fabaceae</taxon>
        <taxon>Papilionoideae</taxon>
        <taxon>50 kb inversion clade</taxon>
        <taxon>genistoids sensu lato</taxon>
        <taxon>core genistoids</taxon>
        <taxon>Genisteae</taxon>
        <taxon>Lupinus</taxon>
    </lineage>
</organism>
<feature type="compositionally biased region" description="Basic and acidic residues" evidence="2">
    <location>
        <begin position="162"/>
        <end position="173"/>
    </location>
</feature>
<comment type="similarity">
    <text evidence="1">Belongs to the GeBP family.</text>
</comment>
<feature type="region of interest" description="Disordered" evidence="2">
    <location>
        <begin position="1"/>
        <end position="185"/>
    </location>
</feature>
<dbReference type="EMBL" id="CAXHTB010000007">
    <property type="protein sequence ID" value="CAL0309470.1"/>
    <property type="molecule type" value="Genomic_DNA"/>
</dbReference>
<feature type="compositionally biased region" description="Low complexity" evidence="2">
    <location>
        <begin position="174"/>
        <end position="183"/>
    </location>
</feature>
<feature type="compositionally biased region" description="Low complexity" evidence="2">
    <location>
        <begin position="145"/>
        <end position="154"/>
    </location>
</feature>
<sequence>MAQKQKRPSPHDVPPSVSSDDEPIPSSQPDSEKEDEEVEEDRDQQSSSEEDEDDDEEEEEEKTQPQSKNPKSAASSESATDSDSGSETESESRGVSDYQIQPKPLASKPVDETPIKANSKSSKRPVESNGSSGDASRAKKKKVTDAAAVGASSESSDDDDGGDGRVEASEVKKSSGTGSDSKSIPFQRLFSEEDEIAILNGMIEFKKTTGNDPFRFINFFHRFVSKSLHIDASSNQLKDKIQRLKRKFKANAKGKSFSKRHDEEAFELSKKIWGNAGGADEVVEKAKSNGKALKSAMKEGSRGNEVPLKSKPEPKQEVKLLLDSKDSKEEAVNIETDIPFSIVQGFGSYGLNENMMKKGLDLMGASDRAKLEKQWKELEAAEFEAYVKRAELVAKHARLIWEAYEASNH</sequence>
<dbReference type="InterPro" id="IPR053932">
    <property type="entry name" value="GeBP-like_DBD"/>
</dbReference>
<protein>
    <submittedName>
        <fullName evidence="5">Uncharacterized protein</fullName>
    </submittedName>
</protein>
<dbReference type="InterPro" id="IPR053933">
    <property type="entry name" value="GeBP-like_C"/>
</dbReference>
<dbReference type="GO" id="GO:0005634">
    <property type="term" value="C:nucleus"/>
    <property type="evidence" value="ECO:0007669"/>
    <property type="project" value="TreeGrafter"/>
</dbReference>
<dbReference type="PANTHER" id="PTHR31662:SF33">
    <property type="entry name" value="DNA-BINDING STOREKEEPER PROTEIN TRANSCRIPTIONAL REGULATOR-LIKE PROTEIN"/>
    <property type="match status" value="1"/>
</dbReference>
<evidence type="ECO:0000256" key="1">
    <source>
        <dbReference type="ARBA" id="ARBA00010820"/>
    </source>
</evidence>
<dbReference type="Proteomes" id="UP001497480">
    <property type="component" value="Unassembled WGS sequence"/>
</dbReference>